<proteinExistence type="predicted"/>
<dbReference type="EMBL" id="JACYCF010000010">
    <property type="protein sequence ID" value="KAF8754659.1"/>
    <property type="molecule type" value="Genomic_DNA"/>
</dbReference>
<feature type="compositionally biased region" description="Basic and acidic residues" evidence="1">
    <location>
        <begin position="74"/>
        <end position="86"/>
    </location>
</feature>
<evidence type="ECO:0000313" key="2">
    <source>
        <dbReference type="EMBL" id="KAF8754659.1"/>
    </source>
</evidence>
<evidence type="ECO:0000313" key="3">
    <source>
        <dbReference type="Proteomes" id="UP000614334"/>
    </source>
</evidence>
<dbReference type="Proteomes" id="UP000614334">
    <property type="component" value="Unassembled WGS sequence"/>
</dbReference>
<evidence type="ECO:0000256" key="1">
    <source>
        <dbReference type="SAM" id="MobiDB-lite"/>
    </source>
</evidence>
<accession>A0A8H7M4H8</accession>
<organism evidence="2 3">
    <name type="scientific">Rhizoctonia solani</name>
    <dbReference type="NCBI Taxonomy" id="456999"/>
    <lineage>
        <taxon>Eukaryota</taxon>
        <taxon>Fungi</taxon>
        <taxon>Dikarya</taxon>
        <taxon>Basidiomycota</taxon>
        <taxon>Agaricomycotina</taxon>
        <taxon>Agaricomycetes</taxon>
        <taxon>Cantharellales</taxon>
        <taxon>Ceratobasidiaceae</taxon>
        <taxon>Rhizoctonia</taxon>
    </lineage>
</organism>
<comment type="caution">
    <text evidence="2">The sequence shown here is derived from an EMBL/GenBank/DDBJ whole genome shotgun (WGS) entry which is preliminary data.</text>
</comment>
<dbReference type="AlphaFoldDB" id="A0A8H7M4H8"/>
<sequence length="129" mass="13840">MEPEPTLASLLEAIQTLTSQVGSLQAQIHTQGQQLSELKAICKETNDLVGDKDQGGAQAKPGPLTGPITPPHTQGEKRTLQERLGLDSRPPSAHQEERALTQKRKKNPGELPKRSLATRLDGASAPLPL</sequence>
<name>A0A8H7M4H8_9AGAM</name>
<feature type="region of interest" description="Disordered" evidence="1">
    <location>
        <begin position="48"/>
        <end position="129"/>
    </location>
</feature>
<reference evidence="2" key="1">
    <citation type="submission" date="2020-09" db="EMBL/GenBank/DDBJ databases">
        <title>Comparative genome analyses of four rice-infecting Rhizoctonia solani isolates reveal extensive enrichment of homogalacturonan modification genes.</title>
        <authorList>
            <person name="Lee D.-Y."/>
            <person name="Jeon J."/>
            <person name="Kim K.-T."/>
            <person name="Cheong K."/>
            <person name="Song H."/>
            <person name="Choi G."/>
            <person name="Ko J."/>
            <person name="Opiyo S.O."/>
            <person name="Zuo S."/>
            <person name="Madhav S."/>
            <person name="Lee Y.-H."/>
            <person name="Wang G.-L."/>
        </authorList>
    </citation>
    <scope>NUCLEOTIDE SEQUENCE</scope>
    <source>
        <strain evidence="2">AG1-IA B2</strain>
    </source>
</reference>
<protein>
    <submittedName>
        <fullName evidence="2">Uncharacterized protein</fullName>
    </submittedName>
</protein>
<gene>
    <name evidence="2" type="ORF">RHS01_05917</name>
</gene>